<comment type="pathway">
    <text evidence="4">Protein modification; protein glycosylation.</text>
</comment>
<evidence type="ECO:0000256" key="5">
    <source>
        <dbReference type="ARBA" id="ARBA00010810"/>
    </source>
</evidence>
<keyword evidence="8 18" id="KW-0808">Transferase</keyword>
<evidence type="ECO:0000313" key="18">
    <source>
        <dbReference type="EMBL" id="KAL3647877.1"/>
    </source>
</evidence>
<evidence type="ECO:0000256" key="12">
    <source>
        <dbReference type="ARBA" id="ARBA00022989"/>
    </source>
</evidence>
<feature type="signal peptide" evidence="16">
    <location>
        <begin position="1"/>
        <end position="16"/>
    </location>
</feature>
<evidence type="ECO:0000256" key="10">
    <source>
        <dbReference type="ARBA" id="ARBA00022723"/>
    </source>
</evidence>
<evidence type="ECO:0000256" key="6">
    <source>
        <dbReference type="ARBA" id="ARBA00012605"/>
    </source>
</evidence>
<evidence type="ECO:0000256" key="11">
    <source>
        <dbReference type="ARBA" id="ARBA00022842"/>
    </source>
</evidence>
<evidence type="ECO:0000256" key="16">
    <source>
        <dbReference type="SAM" id="SignalP"/>
    </source>
</evidence>
<dbReference type="GO" id="GO:0012505">
    <property type="term" value="C:endomembrane system"/>
    <property type="evidence" value="ECO:0007669"/>
    <property type="project" value="UniProtKB-SubCell"/>
</dbReference>
<comment type="subcellular location">
    <subcellularLocation>
        <location evidence="3">Endomembrane system</location>
        <topology evidence="3">Multi-pass membrane protein</topology>
    </subcellularLocation>
</comment>
<feature type="domain" description="Oligosaccharyl transferase STT3 N-terminal" evidence="17">
    <location>
        <begin position="62"/>
        <end position="119"/>
    </location>
</feature>
<evidence type="ECO:0000256" key="8">
    <source>
        <dbReference type="ARBA" id="ARBA00022679"/>
    </source>
</evidence>
<dbReference type="PANTHER" id="PTHR13872:SF48">
    <property type="entry name" value="DOLICHYL-DIPHOSPHOOLIGOSACCHARIDE--PROTEIN GLYCOSYLTRANSFERASE SUBUNIT STT3A"/>
    <property type="match status" value="1"/>
</dbReference>
<keyword evidence="11" id="KW-0460">Magnesium</keyword>
<keyword evidence="10" id="KW-0479">Metal-binding</keyword>
<evidence type="ECO:0000259" key="17">
    <source>
        <dbReference type="Pfam" id="PF02516"/>
    </source>
</evidence>
<dbReference type="InterPro" id="IPR048307">
    <property type="entry name" value="STT3_N"/>
</dbReference>
<dbReference type="EC" id="2.4.99.18" evidence="6"/>
<evidence type="ECO:0000256" key="7">
    <source>
        <dbReference type="ARBA" id="ARBA00022676"/>
    </source>
</evidence>
<evidence type="ECO:0000256" key="4">
    <source>
        <dbReference type="ARBA" id="ARBA00004922"/>
    </source>
</evidence>
<name>A0ABD3E0N6_9LAMI</name>
<comment type="similarity">
    <text evidence="5">Belongs to the STT3 family.</text>
</comment>
<evidence type="ECO:0000256" key="2">
    <source>
        <dbReference type="ARBA" id="ARBA00001946"/>
    </source>
</evidence>
<gene>
    <name evidence="18" type="primary">STT3A_2</name>
    <name evidence="18" type="ORF">CASFOL_008845</name>
</gene>
<sequence>MVFGWAIFCRLWVAIGGCKRRRGDGSRYFCISASRRQSCPKPSMAAPETSNPTNLRRAFGNVIKYESVIHEFDPYFNYRVTQFLTKSGVYDFWNWFDDRTWCENGCDGGREVSEVTVWLPGEGDDCNAEAANSLYFL</sequence>
<accession>A0ABD3E0N6</accession>
<reference evidence="19" key="1">
    <citation type="journal article" date="2024" name="IScience">
        <title>Strigolactones Initiate the Formation of Haustorium-like Structures in Castilleja.</title>
        <authorList>
            <person name="Buerger M."/>
            <person name="Peterson D."/>
            <person name="Chory J."/>
        </authorList>
    </citation>
    <scope>NUCLEOTIDE SEQUENCE [LARGE SCALE GENOMIC DNA]</scope>
</reference>
<evidence type="ECO:0000256" key="13">
    <source>
        <dbReference type="ARBA" id="ARBA00023136"/>
    </source>
</evidence>
<keyword evidence="16" id="KW-0732">Signal</keyword>
<dbReference type="PANTHER" id="PTHR13872">
    <property type="entry name" value="DOLICHYL-DIPHOSPHOOLIGOSACCHARIDE--PROTEIN GLYCOSYLTRANSFERASE SUBUNIT"/>
    <property type="match status" value="1"/>
</dbReference>
<dbReference type="Proteomes" id="UP001632038">
    <property type="component" value="Unassembled WGS sequence"/>
</dbReference>
<dbReference type="GO" id="GO:0004579">
    <property type="term" value="F:dolichyl-diphosphooligosaccharide-protein glycotransferase activity"/>
    <property type="evidence" value="ECO:0007669"/>
    <property type="project" value="UniProtKB-EC"/>
</dbReference>
<keyword evidence="14" id="KW-0464">Manganese</keyword>
<keyword evidence="19" id="KW-1185">Reference proteome</keyword>
<evidence type="ECO:0000256" key="14">
    <source>
        <dbReference type="ARBA" id="ARBA00023211"/>
    </source>
</evidence>
<proteinExistence type="inferred from homology"/>
<protein>
    <recommendedName>
        <fullName evidence="6">dolichyl-diphosphooligosaccharide--protein glycotransferase</fullName>
        <ecNumber evidence="6">2.4.99.18</ecNumber>
    </recommendedName>
</protein>
<feature type="chain" id="PRO_5044856714" description="dolichyl-diphosphooligosaccharide--protein glycotransferase" evidence="16">
    <location>
        <begin position="17"/>
        <end position="137"/>
    </location>
</feature>
<keyword evidence="13" id="KW-0472">Membrane</keyword>
<comment type="caution">
    <text evidence="18">The sequence shown here is derived from an EMBL/GenBank/DDBJ whole genome shotgun (WGS) entry which is preliminary data.</text>
</comment>
<dbReference type="GO" id="GO:0046872">
    <property type="term" value="F:metal ion binding"/>
    <property type="evidence" value="ECO:0007669"/>
    <property type="project" value="UniProtKB-KW"/>
</dbReference>
<evidence type="ECO:0000256" key="9">
    <source>
        <dbReference type="ARBA" id="ARBA00022692"/>
    </source>
</evidence>
<keyword evidence="12" id="KW-1133">Transmembrane helix</keyword>
<dbReference type="InterPro" id="IPR003674">
    <property type="entry name" value="Oligo_trans_STT3"/>
</dbReference>
<dbReference type="AlphaFoldDB" id="A0ABD3E0N6"/>
<evidence type="ECO:0000256" key="15">
    <source>
        <dbReference type="ARBA" id="ARBA00048829"/>
    </source>
</evidence>
<evidence type="ECO:0000313" key="19">
    <source>
        <dbReference type="Proteomes" id="UP001632038"/>
    </source>
</evidence>
<comment type="cofactor">
    <cofactor evidence="2">
        <name>Mg(2+)</name>
        <dbReference type="ChEBI" id="CHEBI:18420"/>
    </cofactor>
</comment>
<keyword evidence="7 18" id="KW-0328">Glycosyltransferase</keyword>
<evidence type="ECO:0000256" key="3">
    <source>
        <dbReference type="ARBA" id="ARBA00004127"/>
    </source>
</evidence>
<comment type="cofactor">
    <cofactor evidence="1">
        <name>Mn(2+)</name>
        <dbReference type="ChEBI" id="CHEBI:29035"/>
    </cofactor>
</comment>
<dbReference type="EMBL" id="JAVIJP010000009">
    <property type="protein sequence ID" value="KAL3647877.1"/>
    <property type="molecule type" value="Genomic_DNA"/>
</dbReference>
<evidence type="ECO:0000256" key="1">
    <source>
        <dbReference type="ARBA" id="ARBA00001936"/>
    </source>
</evidence>
<keyword evidence="9" id="KW-0812">Transmembrane</keyword>
<organism evidence="18 19">
    <name type="scientific">Castilleja foliolosa</name>
    <dbReference type="NCBI Taxonomy" id="1961234"/>
    <lineage>
        <taxon>Eukaryota</taxon>
        <taxon>Viridiplantae</taxon>
        <taxon>Streptophyta</taxon>
        <taxon>Embryophyta</taxon>
        <taxon>Tracheophyta</taxon>
        <taxon>Spermatophyta</taxon>
        <taxon>Magnoliopsida</taxon>
        <taxon>eudicotyledons</taxon>
        <taxon>Gunneridae</taxon>
        <taxon>Pentapetalae</taxon>
        <taxon>asterids</taxon>
        <taxon>lamiids</taxon>
        <taxon>Lamiales</taxon>
        <taxon>Orobanchaceae</taxon>
        <taxon>Pedicularideae</taxon>
        <taxon>Castillejinae</taxon>
        <taxon>Castilleja</taxon>
    </lineage>
</organism>
<dbReference type="Pfam" id="PF02516">
    <property type="entry name" value="STT3"/>
    <property type="match status" value="1"/>
</dbReference>
<comment type="catalytic activity">
    <reaction evidence="15">
        <text>a di-trans,poly-cis-dolichyl diphosphooligosaccharide + L-asparaginyl-[protein] = N(4)-(oligosaccharide-(1-&gt;4)-N-acetyl-beta-D-glucosaminyl-(1-&gt;4)-N-acetyl-beta-D-glucosaminyl)-L-asparaginyl-[protein] + a di-trans,poly-cis-dolichyl diphosphate + H(+)</text>
        <dbReference type="Rhea" id="RHEA:22980"/>
        <dbReference type="Rhea" id="RHEA-COMP:12804"/>
        <dbReference type="Rhea" id="RHEA-COMP:12805"/>
        <dbReference type="Rhea" id="RHEA-COMP:19506"/>
        <dbReference type="Rhea" id="RHEA-COMP:19509"/>
        <dbReference type="ChEBI" id="CHEBI:15378"/>
        <dbReference type="ChEBI" id="CHEBI:50347"/>
        <dbReference type="ChEBI" id="CHEBI:57497"/>
        <dbReference type="ChEBI" id="CHEBI:57570"/>
        <dbReference type="ChEBI" id="CHEBI:132529"/>
        <dbReference type="EC" id="2.4.99.18"/>
    </reaction>
</comment>